<protein>
    <submittedName>
        <fullName evidence="2">Uncharacterized protein</fullName>
    </submittedName>
</protein>
<evidence type="ECO:0000313" key="2">
    <source>
        <dbReference type="EMBL" id="QYW04933.1"/>
    </source>
</evidence>
<feature type="region of interest" description="Disordered" evidence="1">
    <location>
        <begin position="1"/>
        <end position="35"/>
    </location>
</feature>
<proteinExistence type="predicted"/>
<sequence length="91" mass="9962">MSYDPPKPTTSLGASLASRCAHSTREKANKTRKKYPATKTVVATLTAPMHAAVQRLANSRGLSIQKCLVRMLEAELAKEGITYAKEQDEDE</sequence>
<accession>A0AAE8BP77</accession>
<evidence type="ECO:0000313" key="3">
    <source>
        <dbReference type="Proteomes" id="UP000827609"/>
    </source>
</evidence>
<dbReference type="Proteomes" id="UP000827609">
    <property type="component" value="Segment"/>
</dbReference>
<keyword evidence="3" id="KW-1185">Reference proteome</keyword>
<reference evidence="2" key="1">
    <citation type="submission" date="2021-06" db="EMBL/GenBank/DDBJ databases">
        <title>Complete genome sequence of Erwinia phage pEa_SNUABM_7.</title>
        <authorList>
            <person name="Kim S.G."/>
            <person name="Park S.C."/>
        </authorList>
    </citation>
    <scope>NUCLEOTIDE SEQUENCE</scope>
</reference>
<dbReference type="EMBL" id="MZ475896">
    <property type="protein sequence ID" value="QYW04933.1"/>
    <property type="molecule type" value="Genomic_DNA"/>
</dbReference>
<name>A0AAE8BP77_9CAUD</name>
<organism evidence="2 3">
    <name type="scientific">Erwinia phage pEa_SNUABM_7</name>
    <dbReference type="NCBI Taxonomy" id="2866695"/>
    <lineage>
        <taxon>Viruses</taxon>
        <taxon>Duplodnaviria</taxon>
        <taxon>Heunggongvirae</taxon>
        <taxon>Uroviricota</taxon>
        <taxon>Caudoviricetes</taxon>
        <taxon>Snuvirus</taxon>
        <taxon>Snuvirus SNUABM7</taxon>
    </lineage>
</organism>
<gene>
    <name evidence="2" type="ORF">pEaSNUABM7_00265</name>
</gene>
<evidence type="ECO:0000256" key="1">
    <source>
        <dbReference type="SAM" id="MobiDB-lite"/>
    </source>
</evidence>